<name>A0A9N9VCE2_9HYPO</name>
<feature type="compositionally biased region" description="Polar residues" evidence="1">
    <location>
        <begin position="21"/>
        <end position="39"/>
    </location>
</feature>
<feature type="region of interest" description="Disordered" evidence="1">
    <location>
        <begin position="1"/>
        <end position="78"/>
    </location>
</feature>
<dbReference type="PANTHER" id="PTHR37848:SF1">
    <property type="entry name" value="SUN DOMAIN-CONTAINING PROTEIN"/>
    <property type="match status" value="1"/>
</dbReference>
<organism evidence="3 4">
    <name type="scientific">Clonostachys rhizophaga</name>
    <dbReference type="NCBI Taxonomy" id="160324"/>
    <lineage>
        <taxon>Eukaryota</taxon>
        <taxon>Fungi</taxon>
        <taxon>Dikarya</taxon>
        <taxon>Ascomycota</taxon>
        <taxon>Pezizomycotina</taxon>
        <taxon>Sordariomycetes</taxon>
        <taxon>Hypocreomycetidae</taxon>
        <taxon>Hypocreales</taxon>
        <taxon>Bionectriaceae</taxon>
        <taxon>Clonostachys</taxon>
    </lineage>
</organism>
<reference evidence="3" key="1">
    <citation type="submission" date="2021-10" db="EMBL/GenBank/DDBJ databases">
        <authorList>
            <person name="Piombo E."/>
        </authorList>
    </citation>
    <scope>NUCLEOTIDE SEQUENCE</scope>
</reference>
<keyword evidence="2" id="KW-0472">Membrane</keyword>
<comment type="caution">
    <text evidence="3">The sequence shown here is derived from an EMBL/GenBank/DDBJ whole genome shotgun (WGS) entry which is preliminary data.</text>
</comment>
<dbReference type="Proteomes" id="UP000696573">
    <property type="component" value="Unassembled WGS sequence"/>
</dbReference>
<evidence type="ECO:0000256" key="1">
    <source>
        <dbReference type="SAM" id="MobiDB-lite"/>
    </source>
</evidence>
<sequence>MGKFQDEPIPSPNPATPVGESPSSINLNSHGGPSLNSTERYFDDDPTELHADDLPPLYSDLEQGPSEPINPLIPPGTNALKVRPFLQDKNKGIEYYLDHRLDTNPEFLAEHLAHLAVIPPRPHVHIRGVHSEQVRKSDGKSERREIVDFNLQIELTHLLYEDIQAQRPFLRENTTAGNFEKVRRGTVFPTRAPGFGGAGVAEEGTPSVEEWCSRYCKSRAGLKNFSFERQIEGWDFDLLRGKLETLLRSTNYRGRLAVEFPVLNARVEIYNDCLTNRWRLTKWIEMIFVFTLMFVFTWPWLLLRTARWEAVNARWHLSAVDTVGRKKYATLSEEQWYNMWARPIQKAALERRQGTLDQGDLNRAGLTPDPQGGFASAVQAGVDAMGVVNRSFGWGGDS</sequence>
<evidence type="ECO:0000256" key="2">
    <source>
        <dbReference type="SAM" id="Phobius"/>
    </source>
</evidence>
<feature type="compositionally biased region" description="Basic and acidic residues" evidence="1">
    <location>
        <begin position="40"/>
        <end position="53"/>
    </location>
</feature>
<evidence type="ECO:0000313" key="3">
    <source>
        <dbReference type="EMBL" id="CAH0020975.1"/>
    </source>
</evidence>
<dbReference type="PANTHER" id="PTHR37848">
    <property type="entry name" value="EXPRESSED PROTEIN"/>
    <property type="match status" value="1"/>
</dbReference>
<keyword evidence="2" id="KW-1133">Transmembrane helix</keyword>
<keyword evidence="4" id="KW-1185">Reference proteome</keyword>
<proteinExistence type="predicted"/>
<dbReference type="OrthoDB" id="203796at2759"/>
<feature type="transmembrane region" description="Helical" evidence="2">
    <location>
        <begin position="283"/>
        <end position="303"/>
    </location>
</feature>
<dbReference type="EMBL" id="CABFNQ020000647">
    <property type="protein sequence ID" value="CAH0020975.1"/>
    <property type="molecule type" value="Genomic_DNA"/>
</dbReference>
<gene>
    <name evidence="3" type="ORF">CRHIZ90672A_00012755</name>
</gene>
<dbReference type="AlphaFoldDB" id="A0A9N9VCE2"/>
<accession>A0A9N9VCE2</accession>
<evidence type="ECO:0000313" key="4">
    <source>
        <dbReference type="Proteomes" id="UP000696573"/>
    </source>
</evidence>
<keyword evidence="2" id="KW-0812">Transmembrane</keyword>
<protein>
    <submittedName>
        <fullName evidence="3">Uncharacterized protein</fullName>
    </submittedName>
</protein>